<dbReference type="GO" id="GO:0004497">
    <property type="term" value="F:monooxygenase activity"/>
    <property type="evidence" value="ECO:0007669"/>
    <property type="project" value="UniProtKB-KW"/>
</dbReference>
<dbReference type="GO" id="GO:0016705">
    <property type="term" value="F:oxidoreductase activity, acting on paired donors, with incorporation or reduction of molecular oxygen"/>
    <property type="evidence" value="ECO:0007669"/>
    <property type="project" value="InterPro"/>
</dbReference>
<keyword evidence="10" id="KW-1185">Reference proteome</keyword>
<gene>
    <name evidence="9" type="ORF">MKW94_003527</name>
</gene>
<accession>A0AA41UZS6</accession>
<comment type="caution">
    <text evidence="9">The sequence shown here is derived from an EMBL/GenBank/DDBJ whole genome shotgun (WGS) entry which is preliminary data.</text>
</comment>
<proteinExistence type="inferred from homology"/>
<dbReference type="Pfam" id="PF00067">
    <property type="entry name" value="p450"/>
    <property type="match status" value="1"/>
</dbReference>
<evidence type="ECO:0000313" key="10">
    <source>
        <dbReference type="Proteomes" id="UP001177140"/>
    </source>
</evidence>
<evidence type="ECO:0000256" key="3">
    <source>
        <dbReference type="ARBA" id="ARBA00022617"/>
    </source>
</evidence>
<dbReference type="AlphaFoldDB" id="A0AA41UZS6"/>
<keyword evidence="3 8" id="KW-0349">Heme</keyword>
<name>A0AA41UZS6_PAPNU</name>
<dbReference type="GO" id="GO:0033075">
    <property type="term" value="P:isoquinoline alkaloid biosynthetic process"/>
    <property type="evidence" value="ECO:0007669"/>
    <property type="project" value="UniProtKB-ARBA"/>
</dbReference>
<reference evidence="9" key="1">
    <citation type="submission" date="2022-03" db="EMBL/GenBank/DDBJ databases">
        <title>A functionally conserved STORR gene fusion in Papaver species that diverged 16.8 million years ago.</title>
        <authorList>
            <person name="Catania T."/>
        </authorList>
    </citation>
    <scope>NUCLEOTIDE SEQUENCE</scope>
    <source>
        <strain evidence="9">S-191538</strain>
    </source>
</reference>
<dbReference type="InterPro" id="IPR036396">
    <property type="entry name" value="Cyt_P450_sf"/>
</dbReference>
<keyword evidence="6 8" id="KW-0408">Iron</keyword>
<dbReference type="Gene3D" id="1.10.630.10">
    <property type="entry name" value="Cytochrome P450"/>
    <property type="match status" value="1"/>
</dbReference>
<dbReference type="SUPFAM" id="SSF48264">
    <property type="entry name" value="Cytochrome P450"/>
    <property type="match status" value="1"/>
</dbReference>
<evidence type="ECO:0000313" key="9">
    <source>
        <dbReference type="EMBL" id="MCL7025536.1"/>
    </source>
</evidence>
<evidence type="ECO:0000256" key="1">
    <source>
        <dbReference type="ARBA" id="ARBA00001971"/>
    </source>
</evidence>
<organism evidence="9 10">
    <name type="scientific">Papaver nudicaule</name>
    <name type="common">Iceland poppy</name>
    <dbReference type="NCBI Taxonomy" id="74823"/>
    <lineage>
        <taxon>Eukaryota</taxon>
        <taxon>Viridiplantae</taxon>
        <taxon>Streptophyta</taxon>
        <taxon>Embryophyta</taxon>
        <taxon>Tracheophyta</taxon>
        <taxon>Spermatophyta</taxon>
        <taxon>Magnoliopsida</taxon>
        <taxon>Ranunculales</taxon>
        <taxon>Papaveraceae</taxon>
        <taxon>Papaveroideae</taxon>
        <taxon>Papaver</taxon>
    </lineage>
</organism>
<dbReference type="FunFam" id="1.10.630.10:FF:000022">
    <property type="entry name" value="Taxadiene 5-alpha hydroxylase"/>
    <property type="match status" value="1"/>
</dbReference>
<dbReference type="InterPro" id="IPR001128">
    <property type="entry name" value="Cyt_P450"/>
</dbReference>
<evidence type="ECO:0000256" key="4">
    <source>
        <dbReference type="ARBA" id="ARBA00022723"/>
    </source>
</evidence>
<evidence type="ECO:0000256" key="8">
    <source>
        <dbReference type="PIRSR" id="PIRSR602401-1"/>
    </source>
</evidence>
<dbReference type="InterPro" id="IPR002401">
    <property type="entry name" value="Cyt_P450_E_grp-I"/>
</dbReference>
<dbReference type="EMBL" id="JAJJMA010046495">
    <property type="protein sequence ID" value="MCL7025536.1"/>
    <property type="molecule type" value="Genomic_DNA"/>
</dbReference>
<dbReference type="PRINTS" id="PR00463">
    <property type="entry name" value="EP450I"/>
</dbReference>
<dbReference type="GO" id="GO:0016125">
    <property type="term" value="P:sterol metabolic process"/>
    <property type="evidence" value="ECO:0007669"/>
    <property type="project" value="TreeGrafter"/>
</dbReference>
<evidence type="ECO:0008006" key="11">
    <source>
        <dbReference type="Google" id="ProtNLM"/>
    </source>
</evidence>
<dbReference type="GO" id="GO:0020037">
    <property type="term" value="F:heme binding"/>
    <property type="evidence" value="ECO:0007669"/>
    <property type="project" value="InterPro"/>
</dbReference>
<keyword evidence="4 8" id="KW-0479">Metal-binding</keyword>
<evidence type="ECO:0000256" key="7">
    <source>
        <dbReference type="ARBA" id="ARBA00023033"/>
    </source>
</evidence>
<evidence type="ECO:0000256" key="6">
    <source>
        <dbReference type="ARBA" id="ARBA00023004"/>
    </source>
</evidence>
<protein>
    <recommendedName>
        <fullName evidence="11">Cytochrome P450</fullName>
    </recommendedName>
</protein>
<feature type="binding site" description="axial binding residue" evidence="8">
    <location>
        <position position="450"/>
    </location>
    <ligand>
        <name>heme</name>
        <dbReference type="ChEBI" id="CHEBI:30413"/>
    </ligand>
    <ligandPart>
        <name>Fe</name>
        <dbReference type="ChEBI" id="CHEBI:18248"/>
    </ligandPart>
</feature>
<dbReference type="CDD" id="cd11043">
    <property type="entry name" value="CYP90-like"/>
    <property type="match status" value="1"/>
</dbReference>
<keyword evidence="7" id="KW-0503">Monooxygenase</keyword>
<dbReference type="GO" id="GO:0005506">
    <property type="term" value="F:iron ion binding"/>
    <property type="evidence" value="ECO:0007669"/>
    <property type="project" value="InterPro"/>
</dbReference>
<evidence type="ECO:0000256" key="5">
    <source>
        <dbReference type="ARBA" id="ARBA00023002"/>
    </source>
</evidence>
<sequence>MIVFLSSILLVVLIFVSLYALNLFSFLSRKNTTTATGSSANGGNKQQLPPGSSGLSFISETIDYFKAGLDGVPERYFFDRVQKYSSQVFKTSLFGESVIVIGGTASGNKFLFSNEYKLVESWYPKSVIEIFPLNKRSSGNQAAQKRLRKLYPQLLNMDTVRNYIGIMDSMTVRYFELHWDKNINTDEMMITTTVYPLVKKQSFSIATFLLSSIDYQHEPHRIHELYELFCDVHKGILSLPINFPGTQFNRAIKSNKLIRKEIEKVFRQRKIEIQSAAKVPMQDMLSRLITLSEEDSGMDETFIVDALTGLIFGASASTGDVITLVMKYLADFPDVYNQVLEEQTAVACAKGTGELLNWNDIQKMKYSWSVVREVMRVAAPTPIGFKKASTDFWYDGYFVPKGWKLCLSSAATHKNPDYFPDPEKFDPSRFQGDGPAPYTFIPFGGGPSLCPGKEFVRLEILVFLHHVVRRYKWDRALPTDDDAEQEKLVFKPFPRLTKGLPIYIRPQQRS</sequence>
<dbReference type="PANTHER" id="PTHR24286:SF384">
    <property type="entry name" value="P450, PUTATIVE (EUROFUNG)-RELATED"/>
    <property type="match status" value="1"/>
</dbReference>
<keyword evidence="5" id="KW-0560">Oxidoreductase</keyword>
<comment type="similarity">
    <text evidence="2">Belongs to the cytochrome P450 family.</text>
</comment>
<evidence type="ECO:0000256" key="2">
    <source>
        <dbReference type="ARBA" id="ARBA00010617"/>
    </source>
</evidence>
<dbReference type="PANTHER" id="PTHR24286">
    <property type="entry name" value="CYTOCHROME P450 26"/>
    <property type="match status" value="1"/>
</dbReference>
<dbReference type="Proteomes" id="UP001177140">
    <property type="component" value="Unassembled WGS sequence"/>
</dbReference>
<comment type="cofactor">
    <cofactor evidence="1 8">
        <name>heme</name>
        <dbReference type="ChEBI" id="CHEBI:30413"/>
    </cofactor>
</comment>